<dbReference type="EMBL" id="BLXT01003199">
    <property type="protein sequence ID" value="GFO01109.1"/>
    <property type="molecule type" value="Genomic_DNA"/>
</dbReference>
<accession>A0AAV4A4G1</accession>
<sequence length="147" mass="16576">MMICRVALAWNTMSGLIPVSWMTLGCLYYSGRSAENSQSHSHPVGSSSEGPCRRHFHTRMNFVPPSHVNTSALALGRTKKAFWVTYCYRKFLSCNTLLCLHVYLPWLRATLQEPKTHSVVCKVGMWDHLSFPTAPDLHTSEGHIQLG</sequence>
<proteinExistence type="predicted"/>
<dbReference type="PROSITE" id="PS51257">
    <property type="entry name" value="PROKAR_LIPOPROTEIN"/>
    <property type="match status" value="1"/>
</dbReference>
<comment type="caution">
    <text evidence="1">The sequence shown here is derived from an EMBL/GenBank/DDBJ whole genome shotgun (WGS) entry which is preliminary data.</text>
</comment>
<reference evidence="1 2" key="1">
    <citation type="journal article" date="2021" name="Elife">
        <title>Chloroplast acquisition without the gene transfer in kleptoplastic sea slugs, Plakobranchus ocellatus.</title>
        <authorList>
            <person name="Maeda T."/>
            <person name="Takahashi S."/>
            <person name="Yoshida T."/>
            <person name="Shimamura S."/>
            <person name="Takaki Y."/>
            <person name="Nagai Y."/>
            <person name="Toyoda A."/>
            <person name="Suzuki Y."/>
            <person name="Arimoto A."/>
            <person name="Ishii H."/>
            <person name="Satoh N."/>
            <person name="Nishiyama T."/>
            <person name="Hasebe M."/>
            <person name="Maruyama T."/>
            <person name="Minagawa J."/>
            <person name="Obokata J."/>
            <person name="Shigenobu S."/>
        </authorList>
    </citation>
    <scope>NUCLEOTIDE SEQUENCE [LARGE SCALE GENOMIC DNA]</scope>
</reference>
<name>A0AAV4A4G1_9GAST</name>
<keyword evidence="2" id="KW-1185">Reference proteome</keyword>
<gene>
    <name evidence="1" type="ORF">PoB_002761400</name>
</gene>
<organism evidence="1 2">
    <name type="scientific">Plakobranchus ocellatus</name>
    <dbReference type="NCBI Taxonomy" id="259542"/>
    <lineage>
        <taxon>Eukaryota</taxon>
        <taxon>Metazoa</taxon>
        <taxon>Spiralia</taxon>
        <taxon>Lophotrochozoa</taxon>
        <taxon>Mollusca</taxon>
        <taxon>Gastropoda</taxon>
        <taxon>Heterobranchia</taxon>
        <taxon>Euthyneura</taxon>
        <taxon>Panpulmonata</taxon>
        <taxon>Sacoglossa</taxon>
        <taxon>Placobranchoidea</taxon>
        <taxon>Plakobranchidae</taxon>
        <taxon>Plakobranchus</taxon>
    </lineage>
</organism>
<evidence type="ECO:0000313" key="2">
    <source>
        <dbReference type="Proteomes" id="UP000735302"/>
    </source>
</evidence>
<dbReference type="AlphaFoldDB" id="A0AAV4A4G1"/>
<protein>
    <recommendedName>
        <fullName evidence="3">Secreted protein</fullName>
    </recommendedName>
</protein>
<dbReference type="Proteomes" id="UP000735302">
    <property type="component" value="Unassembled WGS sequence"/>
</dbReference>
<evidence type="ECO:0000313" key="1">
    <source>
        <dbReference type="EMBL" id="GFO01109.1"/>
    </source>
</evidence>
<evidence type="ECO:0008006" key="3">
    <source>
        <dbReference type="Google" id="ProtNLM"/>
    </source>
</evidence>